<reference evidence="6" key="1">
    <citation type="submission" date="2022-01" db="EMBL/GenBank/DDBJ databases">
        <title>Comparative genomics reveals a dynamic genome evolution in the ectomycorrhizal milk-cap (Lactarius) mushrooms.</title>
        <authorList>
            <consortium name="DOE Joint Genome Institute"/>
            <person name="Lebreton A."/>
            <person name="Tang N."/>
            <person name="Kuo A."/>
            <person name="LaButti K."/>
            <person name="Drula E."/>
            <person name="Barry K."/>
            <person name="Clum A."/>
            <person name="Lipzen A."/>
            <person name="Mousain D."/>
            <person name="Ng V."/>
            <person name="Wang R."/>
            <person name="Wang X."/>
            <person name="Dai Y."/>
            <person name="Henrissat B."/>
            <person name="Grigoriev I.V."/>
            <person name="Guerin-Laguette A."/>
            <person name="Yu F."/>
            <person name="Martin F.M."/>
        </authorList>
    </citation>
    <scope>NUCLEOTIDE SEQUENCE</scope>
    <source>
        <strain evidence="6">QP</strain>
    </source>
</reference>
<keyword evidence="7" id="KW-1185">Reference proteome</keyword>
<comment type="similarity">
    <text evidence="2">Belongs to the AB hydrolase superfamily. Lipase family. Class 3 subfamily.</text>
</comment>
<keyword evidence="1" id="KW-1015">Disulfide bond</keyword>
<comment type="catalytic activity">
    <reaction evidence="4">
        <text>a monoacylglycerol + H2O = glycerol + a fatty acid + H(+)</text>
        <dbReference type="Rhea" id="RHEA:15245"/>
        <dbReference type="ChEBI" id="CHEBI:15377"/>
        <dbReference type="ChEBI" id="CHEBI:15378"/>
        <dbReference type="ChEBI" id="CHEBI:17408"/>
        <dbReference type="ChEBI" id="CHEBI:17754"/>
        <dbReference type="ChEBI" id="CHEBI:28868"/>
    </reaction>
</comment>
<evidence type="ECO:0000256" key="3">
    <source>
        <dbReference type="ARBA" id="ARBA00047591"/>
    </source>
</evidence>
<comment type="catalytic activity">
    <reaction evidence="3">
        <text>a diacylglycerol + H2O = a monoacylglycerol + a fatty acid + H(+)</text>
        <dbReference type="Rhea" id="RHEA:32731"/>
        <dbReference type="ChEBI" id="CHEBI:15377"/>
        <dbReference type="ChEBI" id="CHEBI:15378"/>
        <dbReference type="ChEBI" id="CHEBI:17408"/>
        <dbReference type="ChEBI" id="CHEBI:18035"/>
        <dbReference type="ChEBI" id="CHEBI:28868"/>
    </reaction>
</comment>
<evidence type="ECO:0000259" key="5">
    <source>
        <dbReference type="Pfam" id="PF01764"/>
    </source>
</evidence>
<dbReference type="AlphaFoldDB" id="A0AAD4LA57"/>
<dbReference type="PANTHER" id="PTHR45856">
    <property type="entry name" value="ALPHA/BETA-HYDROLASES SUPERFAMILY PROTEIN"/>
    <property type="match status" value="1"/>
</dbReference>
<dbReference type="EMBL" id="JAKELL010000077">
    <property type="protein sequence ID" value="KAH8984307.1"/>
    <property type="molecule type" value="Genomic_DNA"/>
</dbReference>
<name>A0AAD4LA57_9AGAM</name>
<evidence type="ECO:0000313" key="6">
    <source>
        <dbReference type="EMBL" id="KAH8984307.1"/>
    </source>
</evidence>
<dbReference type="PANTHER" id="PTHR45856:SF25">
    <property type="entry name" value="FUNGAL LIPASE-LIKE DOMAIN-CONTAINING PROTEIN"/>
    <property type="match status" value="1"/>
</dbReference>
<dbReference type="Gene3D" id="3.40.50.1820">
    <property type="entry name" value="alpha/beta hydrolase"/>
    <property type="match status" value="1"/>
</dbReference>
<dbReference type="InterPro" id="IPR002921">
    <property type="entry name" value="Fungal_lipase-type"/>
</dbReference>
<evidence type="ECO:0000256" key="4">
    <source>
        <dbReference type="ARBA" id="ARBA00048461"/>
    </source>
</evidence>
<accession>A0AAD4LA57</accession>
<dbReference type="CDD" id="cd00519">
    <property type="entry name" value="Lipase_3"/>
    <property type="match status" value="1"/>
</dbReference>
<sequence length="282" mass="30775">MIRNDLIQLSSNQFAEFVPFIEFARAAYCPPTKIEGWHCGDACQALPGFEPTLVGGDGDGTQFFFVGFWPAQSAVVVAHQGTDPVELLSVLTDMELEFMKPDPDLFPNIPSDIEVHSGFALEHKKTASQILAEVKRLMAKHSSTDVILVGHSLGGALAELDTLFMKLNLPSGTAVRGVTFGTPRVGNPAWAAFFDSQIANFTRMNNKRDMVPTVPGRRLGFQHPREEIHIQEDGRAFVCPGDDDGTDFQCSDLMVPNIAVGSVLDHLGPYHGIFIGTIFCTP</sequence>
<protein>
    <submittedName>
        <fullName evidence="6">Alpha/beta-hydrolase</fullName>
    </submittedName>
</protein>
<evidence type="ECO:0000256" key="1">
    <source>
        <dbReference type="ARBA" id="ARBA00023157"/>
    </source>
</evidence>
<dbReference type="GO" id="GO:0006629">
    <property type="term" value="P:lipid metabolic process"/>
    <property type="evidence" value="ECO:0007669"/>
    <property type="project" value="InterPro"/>
</dbReference>
<dbReference type="InterPro" id="IPR051218">
    <property type="entry name" value="Sec_MonoDiacylglyc_Lipase"/>
</dbReference>
<comment type="caution">
    <text evidence="6">The sequence shown here is derived from an EMBL/GenBank/DDBJ whole genome shotgun (WGS) entry which is preliminary data.</text>
</comment>
<proteinExistence type="inferred from homology"/>
<gene>
    <name evidence="6" type="ORF">EDB92DRAFT_1490437</name>
</gene>
<feature type="domain" description="Fungal lipase-type" evidence="5">
    <location>
        <begin position="76"/>
        <end position="217"/>
    </location>
</feature>
<dbReference type="SUPFAM" id="SSF53474">
    <property type="entry name" value="alpha/beta-Hydrolases"/>
    <property type="match status" value="1"/>
</dbReference>
<dbReference type="Proteomes" id="UP001201163">
    <property type="component" value="Unassembled WGS sequence"/>
</dbReference>
<evidence type="ECO:0000256" key="2">
    <source>
        <dbReference type="ARBA" id="ARBA00043996"/>
    </source>
</evidence>
<evidence type="ECO:0000313" key="7">
    <source>
        <dbReference type="Proteomes" id="UP001201163"/>
    </source>
</evidence>
<organism evidence="6 7">
    <name type="scientific">Lactarius akahatsu</name>
    <dbReference type="NCBI Taxonomy" id="416441"/>
    <lineage>
        <taxon>Eukaryota</taxon>
        <taxon>Fungi</taxon>
        <taxon>Dikarya</taxon>
        <taxon>Basidiomycota</taxon>
        <taxon>Agaricomycotina</taxon>
        <taxon>Agaricomycetes</taxon>
        <taxon>Russulales</taxon>
        <taxon>Russulaceae</taxon>
        <taxon>Lactarius</taxon>
    </lineage>
</organism>
<dbReference type="InterPro" id="IPR029058">
    <property type="entry name" value="AB_hydrolase_fold"/>
</dbReference>
<dbReference type="Pfam" id="PF01764">
    <property type="entry name" value="Lipase_3"/>
    <property type="match status" value="1"/>
</dbReference>